<accession>A0A6L9XXN4</accession>
<keyword evidence="3" id="KW-1185">Reference proteome</keyword>
<gene>
    <name evidence="2" type="ORF">G3T36_09175</name>
</gene>
<dbReference type="Proteomes" id="UP000474967">
    <property type="component" value="Unassembled WGS sequence"/>
</dbReference>
<feature type="region of interest" description="Disordered" evidence="1">
    <location>
        <begin position="1"/>
        <end position="57"/>
    </location>
</feature>
<feature type="compositionally biased region" description="Polar residues" evidence="1">
    <location>
        <begin position="1"/>
        <end position="14"/>
    </location>
</feature>
<reference evidence="2 3" key="1">
    <citation type="journal article" date="2014" name="J. Microbiol.">
        <title>Diaminobutyricibacter tongyongensis gen. nov., sp. nov. and Homoserinibacter gongjuensis gen. nov., sp. nov. belong to the family Microbacteriaceae.</title>
        <authorList>
            <person name="Kim S.J."/>
            <person name="Ahn J.H."/>
            <person name="Weon H.Y."/>
            <person name="Hamada M."/>
            <person name="Suzuki K."/>
            <person name="Kwon S.W."/>
        </authorList>
    </citation>
    <scope>NUCLEOTIDE SEQUENCE [LARGE SCALE GENOMIC DNA]</scope>
    <source>
        <strain evidence="2 3">NBRC 108724</strain>
    </source>
</reference>
<name>A0A6L9XXN4_9MICO</name>
<dbReference type="EMBL" id="JAAGWY010000002">
    <property type="protein sequence ID" value="NEN06046.1"/>
    <property type="molecule type" value="Genomic_DNA"/>
</dbReference>
<evidence type="ECO:0000256" key="1">
    <source>
        <dbReference type="SAM" id="MobiDB-lite"/>
    </source>
</evidence>
<sequence>MTAADSTPGSSTPADPTPVSAPAGGATADDTDASQGDRPGDIPFDQATAEHENPDLA</sequence>
<protein>
    <submittedName>
        <fullName evidence="2">Uncharacterized protein</fullName>
    </submittedName>
</protein>
<evidence type="ECO:0000313" key="3">
    <source>
        <dbReference type="Proteomes" id="UP000474967"/>
    </source>
</evidence>
<dbReference type="AlphaFoldDB" id="A0A6L9XXN4"/>
<dbReference type="RefSeq" id="WP_163289501.1">
    <property type="nucleotide sequence ID" value="NZ_JAAGWY010000002.1"/>
</dbReference>
<organism evidence="2 3">
    <name type="scientific">Leifsonia tongyongensis</name>
    <dbReference type="NCBI Taxonomy" id="1268043"/>
    <lineage>
        <taxon>Bacteria</taxon>
        <taxon>Bacillati</taxon>
        <taxon>Actinomycetota</taxon>
        <taxon>Actinomycetes</taxon>
        <taxon>Micrococcales</taxon>
        <taxon>Microbacteriaceae</taxon>
        <taxon>Leifsonia</taxon>
    </lineage>
</organism>
<evidence type="ECO:0000313" key="2">
    <source>
        <dbReference type="EMBL" id="NEN06046.1"/>
    </source>
</evidence>
<comment type="caution">
    <text evidence="2">The sequence shown here is derived from an EMBL/GenBank/DDBJ whole genome shotgun (WGS) entry which is preliminary data.</text>
</comment>
<feature type="compositionally biased region" description="Basic and acidic residues" evidence="1">
    <location>
        <begin position="48"/>
        <end position="57"/>
    </location>
</feature>
<proteinExistence type="predicted"/>